<name>V4AZJ7_LOTGI</name>
<keyword evidence="5" id="KW-0472">Membrane</keyword>
<dbReference type="InterPro" id="IPR044865">
    <property type="entry name" value="MRH_dom"/>
</dbReference>
<dbReference type="GeneID" id="20250877"/>
<dbReference type="InterPro" id="IPR028146">
    <property type="entry name" value="PRKCSH_N"/>
</dbReference>
<feature type="domain" description="MRH" evidence="6">
    <location>
        <begin position="289"/>
        <end position="388"/>
    </location>
</feature>
<dbReference type="Proteomes" id="UP000030746">
    <property type="component" value="Unassembled WGS sequence"/>
</dbReference>
<keyword evidence="2" id="KW-0732">Signal</keyword>
<dbReference type="AlphaFoldDB" id="V4AZJ7"/>
<feature type="transmembrane region" description="Helical" evidence="5">
    <location>
        <begin position="50"/>
        <end position="69"/>
    </location>
</feature>
<accession>V4AZJ7</accession>
<organism evidence="7 8">
    <name type="scientific">Lottia gigantea</name>
    <name type="common">Giant owl limpet</name>
    <dbReference type="NCBI Taxonomy" id="225164"/>
    <lineage>
        <taxon>Eukaryota</taxon>
        <taxon>Metazoa</taxon>
        <taxon>Spiralia</taxon>
        <taxon>Lophotrochozoa</taxon>
        <taxon>Mollusca</taxon>
        <taxon>Gastropoda</taxon>
        <taxon>Patellogastropoda</taxon>
        <taxon>Lottioidea</taxon>
        <taxon>Lottiidae</taxon>
        <taxon>Lottia</taxon>
    </lineage>
</organism>
<dbReference type="STRING" id="225164.V4AZJ7"/>
<keyword evidence="3" id="KW-0256">Endoplasmic reticulum</keyword>
<dbReference type="RefSeq" id="XP_009050126.1">
    <property type="nucleotide sequence ID" value="XM_009051878.1"/>
</dbReference>
<dbReference type="PROSITE" id="PS51914">
    <property type="entry name" value="MRH"/>
    <property type="match status" value="1"/>
</dbReference>
<keyword evidence="5" id="KW-1133">Transmembrane helix</keyword>
<dbReference type="HOGENOM" id="CLU_712285_0_0_1"/>
<dbReference type="GO" id="GO:0006491">
    <property type="term" value="P:N-glycan processing"/>
    <property type="evidence" value="ECO:0007669"/>
    <property type="project" value="TreeGrafter"/>
</dbReference>
<reference evidence="7 8" key="1">
    <citation type="journal article" date="2013" name="Nature">
        <title>Insights into bilaterian evolution from three spiralian genomes.</title>
        <authorList>
            <person name="Simakov O."/>
            <person name="Marletaz F."/>
            <person name="Cho S.J."/>
            <person name="Edsinger-Gonzales E."/>
            <person name="Havlak P."/>
            <person name="Hellsten U."/>
            <person name="Kuo D.H."/>
            <person name="Larsson T."/>
            <person name="Lv J."/>
            <person name="Arendt D."/>
            <person name="Savage R."/>
            <person name="Osoegawa K."/>
            <person name="de Jong P."/>
            <person name="Grimwood J."/>
            <person name="Chapman J.A."/>
            <person name="Shapiro H."/>
            <person name="Aerts A."/>
            <person name="Otillar R.P."/>
            <person name="Terry A.Y."/>
            <person name="Boore J.L."/>
            <person name="Grigoriev I.V."/>
            <person name="Lindberg D.R."/>
            <person name="Seaver E.C."/>
            <person name="Weisblat D.A."/>
            <person name="Putnam N.H."/>
            <person name="Rokhsar D.S."/>
        </authorList>
    </citation>
    <scope>NUCLEOTIDE SEQUENCE [LARGE SCALE GENOMIC DNA]</scope>
</reference>
<proteinExistence type="predicted"/>
<dbReference type="Gene3D" id="2.70.130.10">
    <property type="entry name" value="Mannose-6-phosphate receptor binding domain"/>
    <property type="match status" value="1"/>
</dbReference>
<evidence type="ECO:0000259" key="6">
    <source>
        <dbReference type="PROSITE" id="PS51914"/>
    </source>
</evidence>
<keyword evidence="5" id="KW-0812">Transmembrane</keyword>
<evidence type="ECO:0000256" key="4">
    <source>
        <dbReference type="ARBA" id="ARBA00023157"/>
    </source>
</evidence>
<dbReference type="SUPFAM" id="SSF50911">
    <property type="entry name" value="Mannose 6-phosphate receptor domain"/>
    <property type="match status" value="1"/>
</dbReference>
<protein>
    <recommendedName>
        <fullName evidence="1">Glucosidase 2 subunit beta</fullName>
    </recommendedName>
</protein>
<evidence type="ECO:0000256" key="3">
    <source>
        <dbReference type="ARBA" id="ARBA00022824"/>
    </source>
</evidence>
<dbReference type="PANTHER" id="PTHR12630">
    <property type="entry name" value="N-LINKED OLIGOSACCHARIDE PROCESSING"/>
    <property type="match status" value="1"/>
</dbReference>
<dbReference type="CTD" id="20250877"/>
<keyword evidence="8" id="KW-1185">Reference proteome</keyword>
<dbReference type="PANTHER" id="PTHR12630:SF1">
    <property type="entry name" value="GLUCOSIDASE 2 SUBUNIT BETA"/>
    <property type="match status" value="1"/>
</dbReference>
<dbReference type="InterPro" id="IPR039794">
    <property type="entry name" value="Gtb1-like"/>
</dbReference>
<evidence type="ECO:0000313" key="8">
    <source>
        <dbReference type="Proteomes" id="UP000030746"/>
    </source>
</evidence>
<evidence type="ECO:0000256" key="5">
    <source>
        <dbReference type="SAM" id="Phobius"/>
    </source>
</evidence>
<keyword evidence="4" id="KW-1015">Disulfide bond</keyword>
<dbReference type="OMA" id="EYDAHEY"/>
<dbReference type="Pfam" id="PF12999">
    <property type="entry name" value="PRKCSH-like"/>
    <property type="match status" value="1"/>
</dbReference>
<sequence length="388" mass="44853">MSRDLVKIQNGCAHILIDDVKRMKNALDLSEMKIKTCFFRRLFRRRKYQTLLLLVFIALCFFFLQFFSMRKLSIWNRLRADEEFLNIKQLSDIDDEEVFKEKLKMAEETMQKQQESKALLNGVHRKDEKFYRPDANGSFTCLQDKIKIDFSQVNDDFCDCPDSTDEPGTNACPHSKFYCKYQIPNEEAVLITGSKVNDGICDCCDGSDEYAGHMVPAIYIILDKIFLKKYSVFQTPCQNRCQKGLEVKAQSERVRRIGTKLKLSYLEAGKKATVRSAYGPENVFFKLSSQCFTLEKTIYEYKICPFVSVTQVDFPQATFNLGKTPQWLKQVKGDYSLLMKNGDNRLCPEGVSRSTKIRFFCGLQDLPLSINEDEKCTYIVKFMTPAAC</sequence>
<dbReference type="InterPro" id="IPR036607">
    <property type="entry name" value="PRKCSH"/>
</dbReference>
<dbReference type="KEGG" id="lgi:LOTGIDRAFT_238820"/>
<evidence type="ECO:0000256" key="2">
    <source>
        <dbReference type="ARBA" id="ARBA00022729"/>
    </source>
</evidence>
<dbReference type="Pfam" id="PF13015">
    <property type="entry name" value="PRKCSH_1"/>
    <property type="match status" value="1"/>
</dbReference>
<evidence type="ECO:0000256" key="1">
    <source>
        <dbReference type="ARBA" id="ARBA00022387"/>
    </source>
</evidence>
<gene>
    <name evidence="7" type="ORF">LOTGIDRAFT_238820</name>
</gene>
<dbReference type="GO" id="GO:0017177">
    <property type="term" value="C:glucosidase II complex"/>
    <property type="evidence" value="ECO:0007669"/>
    <property type="project" value="TreeGrafter"/>
</dbReference>
<dbReference type="OrthoDB" id="28322at2759"/>
<dbReference type="EMBL" id="KB201091">
    <property type="protein sequence ID" value="ESO99166.1"/>
    <property type="molecule type" value="Genomic_DNA"/>
</dbReference>
<dbReference type="InterPro" id="IPR009011">
    <property type="entry name" value="Man6P_isomerase_rcpt-bd_dom_sf"/>
</dbReference>
<evidence type="ECO:0000313" key="7">
    <source>
        <dbReference type="EMBL" id="ESO99166.1"/>
    </source>
</evidence>